<dbReference type="VEuPathDB" id="VectorBase:AATE008322"/>
<name>A0A182IZ81_ANOAO</name>
<evidence type="ECO:0000313" key="1">
    <source>
        <dbReference type="EnsemblMetazoa" id="AATE008322-PA.1"/>
    </source>
</evidence>
<dbReference type="AlphaFoldDB" id="A0A182IZ81"/>
<protein>
    <submittedName>
        <fullName evidence="1">Uncharacterized protein</fullName>
    </submittedName>
</protein>
<accession>A0A182IZ81</accession>
<organism evidence="1">
    <name type="scientific">Anopheles atroparvus</name>
    <name type="common">European mosquito</name>
    <dbReference type="NCBI Taxonomy" id="41427"/>
    <lineage>
        <taxon>Eukaryota</taxon>
        <taxon>Metazoa</taxon>
        <taxon>Ecdysozoa</taxon>
        <taxon>Arthropoda</taxon>
        <taxon>Hexapoda</taxon>
        <taxon>Insecta</taxon>
        <taxon>Pterygota</taxon>
        <taxon>Neoptera</taxon>
        <taxon>Endopterygota</taxon>
        <taxon>Diptera</taxon>
        <taxon>Nematocera</taxon>
        <taxon>Culicoidea</taxon>
        <taxon>Culicidae</taxon>
        <taxon>Anophelinae</taxon>
        <taxon>Anopheles</taxon>
    </lineage>
</organism>
<proteinExistence type="predicted"/>
<reference evidence="1" key="1">
    <citation type="submission" date="2022-08" db="UniProtKB">
        <authorList>
            <consortium name="EnsemblMetazoa"/>
        </authorList>
    </citation>
    <scope>IDENTIFICATION</scope>
    <source>
        <strain evidence="1">EBRO</strain>
    </source>
</reference>
<sequence>MDAERVEETTYQDQKCALAVYPDTATTTRSFCLLGGVGGGDVGGIGGGVGDDCDDKSELCTVGCAVLVTATAGLLAAAEQVDGAGEDDVADAEEADVVVVLLLLALLMLLAKLCCVTTTERRLTADAVTDWPDAVFRSVDEG</sequence>
<dbReference type="EnsemblMetazoa" id="AATE008322-RA">
    <property type="protein sequence ID" value="AATE008322-PA.1"/>
    <property type="gene ID" value="AATE008322"/>
</dbReference>